<keyword evidence="3" id="KW-1185">Reference proteome</keyword>
<evidence type="ECO:0000256" key="1">
    <source>
        <dbReference type="SAM" id="MobiDB-lite"/>
    </source>
</evidence>
<proteinExistence type="predicted"/>
<evidence type="ECO:0000313" key="2">
    <source>
        <dbReference type="EMBL" id="TFK80940.1"/>
    </source>
</evidence>
<protein>
    <recommendedName>
        <fullName evidence="4">C2H2-type domain-containing protein</fullName>
    </recommendedName>
</protein>
<feature type="compositionally biased region" description="Acidic residues" evidence="1">
    <location>
        <begin position="1287"/>
        <end position="1304"/>
    </location>
</feature>
<evidence type="ECO:0000313" key="3">
    <source>
        <dbReference type="Proteomes" id="UP000308197"/>
    </source>
</evidence>
<feature type="region of interest" description="Disordered" evidence="1">
    <location>
        <begin position="124"/>
        <end position="150"/>
    </location>
</feature>
<reference evidence="2 3" key="1">
    <citation type="journal article" date="2019" name="Nat. Ecol. Evol.">
        <title>Megaphylogeny resolves global patterns of mushroom evolution.</title>
        <authorList>
            <person name="Varga T."/>
            <person name="Krizsan K."/>
            <person name="Foldi C."/>
            <person name="Dima B."/>
            <person name="Sanchez-Garcia M."/>
            <person name="Sanchez-Ramirez S."/>
            <person name="Szollosi G.J."/>
            <person name="Szarkandi J.G."/>
            <person name="Papp V."/>
            <person name="Albert L."/>
            <person name="Andreopoulos W."/>
            <person name="Angelini C."/>
            <person name="Antonin V."/>
            <person name="Barry K.W."/>
            <person name="Bougher N.L."/>
            <person name="Buchanan P."/>
            <person name="Buyck B."/>
            <person name="Bense V."/>
            <person name="Catcheside P."/>
            <person name="Chovatia M."/>
            <person name="Cooper J."/>
            <person name="Damon W."/>
            <person name="Desjardin D."/>
            <person name="Finy P."/>
            <person name="Geml J."/>
            <person name="Haridas S."/>
            <person name="Hughes K."/>
            <person name="Justo A."/>
            <person name="Karasinski D."/>
            <person name="Kautmanova I."/>
            <person name="Kiss B."/>
            <person name="Kocsube S."/>
            <person name="Kotiranta H."/>
            <person name="LaButti K.M."/>
            <person name="Lechner B.E."/>
            <person name="Liimatainen K."/>
            <person name="Lipzen A."/>
            <person name="Lukacs Z."/>
            <person name="Mihaltcheva S."/>
            <person name="Morgado L.N."/>
            <person name="Niskanen T."/>
            <person name="Noordeloos M.E."/>
            <person name="Ohm R.A."/>
            <person name="Ortiz-Santana B."/>
            <person name="Ovrebo C."/>
            <person name="Racz N."/>
            <person name="Riley R."/>
            <person name="Savchenko A."/>
            <person name="Shiryaev A."/>
            <person name="Soop K."/>
            <person name="Spirin V."/>
            <person name="Szebenyi C."/>
            <person name="Tomsovsky M."/>
            <person name="Tulloss R.E."/>
            <person name="Uehling J."/>
            <person name="Grigoriev I.V."/>
            <person name="Vagvolgyi C."/>
            <person name="Papp T."/>
            <person name="Martin F.M."/>
            <person name="Miettinen O."/>
            <person name="Hibbett D.S."/>
            <person name="Nagy L.G."/>
        </authorList>
    </citation>
    <scope>NUCLEOTIDE SEQUENCE [LARGE SCALE GENOMIC DNA]</scope>
    <source>
        <strain evidence="2 3">HHB13444</strain>
    </source>
</reference>
<dbReference type="STRING" id="1314778.A0A5C3NY54"/>
<dbReference type="Pfam" id="PF18759">
    <property type="entry name" value="Plavaka"/>
    <property type="match status" value="1"/>
</dbReference>
<feature type="compositionally biased region" description="Basic and acidic residues" evidence="1">
    <location>
        <begin position="882"/>
        <end position="918"/>
    </location>
</feature>
<dbReference type="InParanoid" id="A0A5C3NY54"/>
<dbReference type="EMBL" id="ML211680">
    <property type="protein sequence ID" value="TFK80940.1"/>
    <property type="molecule type" value="Genomic_DNA"/>
</dbReference>
<feature type="compositionally biased region" description="Basic and acidic residues" evidence="1">
    <location>
        <begin position="42"/>
        <end position="60"/>
    </location>
</feature>
<feature type="compositionally biased region" description="Pro residues" evidence="1">
    <location>
        <begin position="124"/>
        <end position="133"/>
    </location>
</feature>
<gene>
    <name evidence="2" type="ORF">K466DRAFT_502993</name>
</gene>
<feature type="compositionally biased region" description="Acidic residues" evidence="1">
    <location>
        <begin position="1243"/>
        <end position="1252"/>
    </location>
</feature>
<sequence>MAGTSTRPYPCPYCPKGFATAGAFSKHRRQCASRTQAFADSYNKRKAEHDEAEEAKRARLEEEDLDEQGHDLMPVDIPDPPPSPPKNRSRSGRRIKAPIAQWLDFIPSDPRGLPSQIAEVLPAPLPQPIPALSPPRNDLSPPGQSQQSQEERVAYWDLPPDAFGTHRRYYGADLPKRDPEAALTVEDRCNAPSLAGPLPDPTTFKSIRWLNRAAELPPLPDANPYEPFENMSTFLLCEWFYNSSHTKSLKDLDALCSKLTTPGFSTADLVNFKARREMNRLDQFQKKTGIFSEYDGWRKVSLDLRAPQTGETFASEAEVPIFTVKGLQCRRLLEVIVGEVQDPRFAHQRNWFPYERYWTPPETPNDSPHPTPAHGAEDMPPELIRMISDTFDSDAMLEAHTDIQNMPRNPADPPDLEYAVLPLLLYSDSTRLANFGSASLWPIYLWIGNITKYIRGKRGAFTAQHVAYIPTLPDTIQDFYTSQYGRSASAETLRWLRCELMQKVWEHLLEDEEFKHAYKHGIVIECADGILRRLFLRFFTYSADYPEKALIIAMRHLGECPCPRCLIKMKDIAAAGTRVDDQRRSHKRVDTQPLQRLLERVRGWAFKGRSMASKAFKKPLQELSLFPIRIFVPDLMHEFELGVWKGIFNHILRILIAEGKDRVPAFNERMRNTPTFGRGTIRRFRTNVSRQSKLAARDYEAFLQVMIPAIEGLLPQEHCDIVTDLLFELANWHALAKLRLHTTVTLEVFRKATKLMYAAVRRFARTTCEAYVTYELDREAEARGRAQARAAIRIQAAGGTSTAVAKKDPKVVVFRVWHTYKYHCLGDYADCIERSGCTDCTTSQTGECEHIGVKDYYDRTNKNEFVEQLATHKQREARLHGIREEMDRQEETKAAQTKKQEESDRAKADLKGKRRAVEPDSPSGSNSDSDDDEDKPAPSPYARYTMGKSRKDRLQLYDWLAVHEGDPAIKVYDLIEHAVPDVYRRSLSIRDNTLYRQKTVSFNYTTYDMRRDQDTVNPRSHPDVLLLTSQDNEDDFPFAYARVIGVFHAEFRYTGPESKSSRWECADFLWVRWFALDPSTDTPGGFRHRRLPRITFLNPSTQADEDGYPAFGFVDPACVLRGAYIIPGWHHGPTEDILPRASIGRADGTDYDWVCYYVGMFPDREMFMRFFGGGVGHNGVGVSLEKSRHRADRVERSGHAQTLRVDSSSSSESADSDEELGGLSRACEEAEQALDEALQALQESDEEEEEDLTGMLLADPNEDAEIEWGDLFALGGADESQANEDKEREEEEEEEEEEEPDADLYADYSLL</sequence>
<dbReference type="Proteomes" id="UP000308197">
    <property type="component" value="Unassembled WGS sequence"/>
</dbReference>
<feature type="region of interest" description="Disordered" evidence="1">
    <location>
        <begin position="882"/>
        <end position="946"/>
    </location>
</feature>
<feature type="region of interest" description="Disordered" evidence="1">
    <location>
        <begin position="41"/>
        <end position="94"/>
    </location>
</feature>
<evidence type="ECO:0008006" key="4">
    <source>
        <dbReference type="Google" id="ProtNLM"/>
    </source>
</evidence>
<accession>A0A5C3NY54</accession>
<organism evidence="2 3">
    <name type="scientific">Polyporus arcularius HHB13444</name>
    <dbReference type="NCBI Taxonomy" id="1314778"/>
    <lineage>
        <taxon>Eukaryota</taxon>
        <taxon>Fungi</taxon>
        <taxon>Dikarya</taxon>
        <taxon>Basidiomycota</taxon>
        <taxon>Agaricomycotina</taxon>
        <taxon>Agaricomycetes</taxon>
        <taxon>Polyporales</taxon>
        <taxon>Polyporaceae</taxon>
        <taxon>Polyporus</taxon>
    </lineage>
</organism>
<name>A0A5C3NY54_9APHY</name>
<dbReference type="InterPro" id="IPR041078">
    <property type="entry name" value="Plavaka"/>
</dbReference>
<feature type="region of interest" description="Disordered" evidence="1">
    <location>
        <begin position="1242"/>
        <end position="1311"/>
    </location>
</feature>
<feature type="region of interest" description="Disordered" evidence="1">
    <location>
        <begin position="1188"/>
        <end position="1224"/>
    </location>
</feature>